<feature type="transmembrane region" description="Helical" evidence="1">
    <location>
        <begin position="71"/>
        <end position="93"/>
    </location>
</feature>
<feature type="transmembrane region" description="Helical" evidence="1">
    <location>
        <begin position="250"/>
        <end position="267"/>
    </location>
</feature>
<evidence type="ECO:0000313" key="2">
    <source>
        <dbReference type="EMBL" id="MBO1926694.1"/>
    </source>
</evidence>
<organism evidence="2 3">
    <name type="scientific">Thiomicrorhabdus marina</name>
    <dbReference type="NCBI Taxonomy" id="2818442"/>
    <lineage>
        <taxon>Bacteria</taxon>
        <taxon>Pseudomonadati</taxon>
        <taxon>Pseudomonadota</taxon>
        <taxon>Gammaproteobacteria</taxon>
        <taxon>Thiotrichales</taxon>
        <taxon>Piscirickettsiaceae</taxon>
        <taxon>Thiomicrorhabdus</taxon>
    </lineage>
</organism>
<dbReference type="RefSeq" id="WP_208148139.1">
    <property type="nucleotide sequence ID" value="NZ_JAGETV010000004.1"/>
</dbReference>
<gene>
    <name evidence="2" type="ORF">J3998_03825</name>
</gene>
<feature type="transmembrane region" description="Helical" evidence="1">
    <location>
        <begin position="45"/>
        <end position="64"/>
    </location>
</feature>
<feature type="transmembrane region" description="Helical" evidence="1">
    <location>
        <begin position="99"/>
        <end position="122"/>
    </location>
</feature>
<accession>A0ABS3Q408</accession>
<keyword evidence="3" id="KW-1185">Reference proteome</keyword>
<evidence type="ECO:0000313" key="3">
    <source>
        <dbReference type="Proteomes" id="UP000664835"/>
    </source>
</evidence>
<dbReference type="EMBL" id="JAGETV010000004">
    <property type="protein sequence ID" value="MBO1926694.1"/>
    <property type="molecule type" value="Genomic_DNA"/>
</dbReference>
<feature type="transmembrane region" description="Helical" evidence="1">
    <location>
        <begin position="359"/>
        <end position="380"/>
    </location>
</feature>
<dbReference type="Gene3D" id="1.20.1640.10">
    <property type="entry name" value="Multidrug efflux transporter AcrB transmembrane domain"/>
    <property type="match status" value="2"/>
</dbReference>
<feature type="transmembrane region" description="Helical" evidence="1">
    <location>
        <begin position="386"/>
        <end position="407"/>
    </location>
</feature>
<feature type="transmembrane region" description="Helical" evidence="1">
    <location>
        <begin position="272"/>
        <end position="290"/>
    </location>
</feature>
<proteinExistence type="predicted"/>
<keyword evidence="1" id="KW-0472">Membrane</keyword>
<feature type="transmembrane region" description="Helical" evidence="1">
    <location>
        <begin position="143"/>
        <end position="163"/>
    </location>
</feature>
<protein>
    <submittedName>
        <fullName evidence="2">Efflux RND transporter permease subunit</fullName>
    </submittedName>
</protein>
<feature type="transmembrane region" description="Helical" evidence="1">
    <location>
        <begin position="310"/>
        <end position="330"/>
    </location>
</feature>
<feature type="transmembrane region" description="Helical" evidence="1">
    <location>
        <begin position="226"/>
        <end position="244"/>
    </location>
</feature>
<dbReference type="SUPFAM" id="SSF82866">
    <property type="entry name" value="Multidrug efflux transporter AcrB transmembrane domain"/>
    <property type="match status" value="2"/>
</dbReference>
<keyword evidence="1" id="KW-1133">Transmembrane helix</keyword>
<name>A0ABS3Q408_9GAMM</name>
<reference evidence="2 3" key="1">
    <citation type="submission" date="2021-03" db="EMBL/GenBank/DDBJ databases">
        <title>Thiomicrorhabdus sp.nov.,novel sulfur-oxidizing bacteria isolated from coastal sediment.</title>
        <authorList>
            <person name="Liu X."/>
        </authorList>
    </citation>
    <scope>NUCLEOTIDE SEQUENCE [LARGE SCALE GENOMIC DNA]</scope>
    <source>
        <strain evidence="2 3">6S2-11</strain>
    </source>
</reference>
<comment type="caution">
    <text evidence="2">The sequence shown here is derived from an EMBL/GenBank/DDBJ whole genome shotgun (WGS) entry which is preliminary data.</text>
</comment>
<evidence type="ECO:0000256" key="1">
    <source>
        <dbReference type="SAM" id="Phobius"/>
    </source>
</evidence>
<dbReference type="Proteomes" id="UP000664835">
    <property type="component" value="Unassembled WGS sequence"/>
</dbReference>
<keyword evidence="1" id="KW-0812">Transmembrane</keyword>
<feature type="transmembrane region" description="Helical" evidence="1">
    <location>
        <begin position="169"/>
        <end position="198"/>
    </location>
</feature>
<feature type="transmembrane region" description="Helical" evidence="1">
    <location>
        <begin position="20"/>
        <end position="39"/>
    </location>
</feature>
<sequence>MGNWAFSWVQIIAHNKRSLAIRFGVILAVLLYGLLDFAWHSLTPILLSLLIATVLMSLVLAWLADSKRTALIQFALSWLILISSFGVLGWLDIVLDETGLLALLVIVIMLSSNLIHQLSTLLREMARGLYQFDAVAEALKLNFTPIVLSNLTTSLGFIFAAWFNGDYAQMAWVVTIGAILSVFFSITLLPLILLSYFLEFRVGNTSDRNGFRGWIETLKTKGKWRTPLLVASLLTSIVLAWYYQAVLLNYQFGLMLLLFAGLFMLYWRSARVVLFALWLTMLAWLISMAIQEVLLPMLTGATGFNMPEQLLPVLLMLSLGLIIDDVVHFFSRYQRAQLTMFAQGFDAVAFAMASVARPIWISSWLLLIGMAVLLFSHHVLVVMGAFLTIISIIFITFMVLFWLPLLLTKGH</sequence>